<dbReference type="InterPro" id="IPR006311">
    <property type="entry name" value="TAT_signal"/>
</dbReference>
<proteinExistence type="predicted"/>
<reference evidence="1 2" key="1">
    <citation type="submission" date="2013-12" db="EMBL/GenBank/DDBJ databases">
        <authorList>
            <person name="Stott M."/>
        </authorList>
    </citation>
    <scope>NUCLEOTIDE SEQUENCE [LARGE SCALE GENOMIC DNA]</scope>
    <source>
        <strain evidence="1 2">K22</strain>
    </source>
</reference>
<dbReference type="PROSITE" id="PS51318">
    <property type="entry name" value="TAT"/>
    <property type="match status" value="1"/>
</dbReference>
<dbReference type="EMBL" id="CBXV010000002">
    <property type="protein sequence ID" value="CDM64605.1"/>
    <property type="molecule type" value="Genomic_DNA"/>
</dbReference>
<dbReference type="STRING" id="454194.PYK22_00599"/>
<evidence type="ECO:0000313" key="1">
    <source>
        <dbReference type="EMBL" id="CDM64605.1"/>
    </source>
</evidence>
<protein>
    <submittedName>
        <fullName evidence="1">Gluconate 2-dehydrogenase subunit 3</fullName>
    </submittedName>
</protein>
<dbReference type="InterPro" id="IPR027056">
    <property type="entry name" value="Gluconate_2DH_su3"/>
</dbReference>
<gene>
    <name evidence="1" type="ORF">PYK22_00599</name>
</gene>
<organism evidence="1 2">
    <name type="scientific">Pyrinomonas methylaliphatogenes</name>
    <dbReference type="NCBI Taxonomy" id="454194"/>
    <lineage>
        <taxon>Bacteria</taxon>
        <taxon>Pseudomonadati</taxon>
        <taxon>Acidobacteriota</taxon>
        <taxon>Blastocatellia</taxon>
        <taxon>Blastocatellales</taxon>
        <taxon>Pyrinomonadaceae</taxon>
        <taxon>Pyrinomonas</taxon>
    </lineage>
</organism>
<sequence>MTEKFTNEAVDKRDDVDLERRRVLRVLAMSAAAATTISIYDNPANAQAQVANPFSYAAGVPPAPLPSKPLFFNAEEMRTITAISDLIIPTDDHSPGAVEAKVPAFIDLMVSVANEETKRLWRDGLVAIDRLATKRFNERFADLRLAQQIELLKELAKNEFKPAAEQTLEERFFRAIKTLTIDGYYTSEIGIHQDLQYQGNRYQKEFLGCAEAKALGLKIE</sequence>
<dbReference type="OrthoDB" id="129827at2"/>
<dbReference type="Proteomes" id="UP000031518">
    <property type="component" value="Unassembled WGS sequence"/>
</dbReference>
<keyword evidence="2" id="KW-1185">Reference proteome</keyword>
<accession>A0A0B6WWV2</accession>
<reference evidence="1 2" key="2">
    <citation type="submission" date="2015-01" db="EMBL/GenBank/DDBJ databases">
        <title>Complete genome sequence of Pyrinomonas methylaliphatogenes type strain K22T.</title>
        <authorList>
            <person name="Lee K.C.Y."/>
            <person name="Power J.F."/>
            <person name="Dunfield P.F."/>
            <person name="Morgan X.C."/>
            <person name="Huttenhower C."/>
            <person name="Stott M.B."/>
        </authorList>
    </citation>
    <scope>NUCLEOTIDE SEQUENCE [LARGE SCALE GENOMIC DNA]</scope>
    <source>
        <strain evidence="1 2">K22</strain>
    </source>
</reference>
<name>A0A0B6WWV2_9BACT</name>
<dbReference type="RefSeq" id="WP_060635273.1">
    <property type="nucleotide sequence ID" value="NZ_CBXV010000002.1"/>
</dbReference>
<dbReference type="Pfam" id="PF13618">
    <property type="entry name" value="Gluconate_2-dh3"/>
    <property type="match status" value="1"/>
</dbReference>
<evidence type="ECO:0000313" key="2">
    <source>
        <dbReference type="Proteomes" id="UP000031518"/>
    </source>
</evidence>
<dbReference type="AlphaFoldDB" id="A0A0B6WWV2"/>